<name>A0A1E3VX64_9HYPH</name>
<dbReference type="Proteomes" id="UP000094501">
    <property type="component" value="Unassembled WGS sequence"/>
</dbReference>
<accession>A0A1E3VX64</accession>
<protein>
    <submittedName>
        <fullName evidence="1">Uncharacterized protein</fullName>
    </submittedName>
</protein>
<evidence type="ECO:0000313" key="1">
    <source>
        <dbReference type="EMBL" id="ODR98099.1"/>
    </source>
</evidence>
<proteinExistence type="predicted"/>
<dbReference type="STRING" id="1774968.AUC68_11445"/>
<evidence type="ECO:0000313" key="2">
    <source>
        <dbReference type="Proteomes" id="UP000094501"/>
    </source>
</evidence>
<dbReference type="AlphaFoldDB" id="A0A1E3VX64"/>
<dbReference type="EMBL" id="LPWG01000014">
    <property type="protein sequence ID" value="ODR98099.1"/>
    <property type="molecule type" value="Genomic_DNA"/>
</dbReference>
<reference evidence="1 2" key="1">
    <citation type="journal article" date="2016" name="Environ. Microbiol.">
        <title>New Methyloceanibacter diversity from North Sea sediments includes methanotroph containing solely the soluble methane monooxygenase.</title>
        <authorList>
            <person name="Vekeman B."/>
            <person name="Kerckhof F.M."/>
            <person name="Cremers G."/>
            <person name="de Vos P."/>
            <person name="Vandamme P."/>
            <person name="Boon N."/>
            <person name="Op den Camp H.J."/>
            <person name="Heylen K."/>
        </authorList>
    </citation>
    <scope>NUCLEOTIDE SEQUENCE [LARGE SCALE GENOMIC DNA]</scope>
    <source>
        <strain evidence="1 2">R-67174</strain>
    </source>
</reference>
<comment type="caution">
    <text evidence="1">The sequence shown here is derived from an EMBL/GenBank/DDBJ whole genome shotgun (WGS) entry which is preliminary data.</text>
</comment>
<gene>
    <name evidence="1" type="ORF">AUC68_11445</name>
</gene>
<sequence length="91" mass="9898">MSLKAFRLPKLKFFAQPHKGDVAGDASVFTQALRETRTTVLIDRQNFGCAEECGRELIALIGVRCESSTKELILSTRRWPPASSAGASSDG</sequence>
<organism evidence="1 2">
    <name type="scientific">Methyloceanibacter methanicus</name>
    <dbReference type="NCBI Taxonomy" id="1774968"/>
    <lineage>
        <taxon>Bacteria</taxon>
        <taxon>Pseudomonadati</taxon>
        <taxon>Pseudomonadota</taxon>
        <taxon>Alphaproteobacteria</taxon>
        <taxon>Hyphomicrobiales</taxon>
        <taxon>Hyphomicrobiaceae</taxon>
        <taxon>Methyloceanibacter</taxon>
    </lineage>
</organism>
<keyword evidence="2" id="KW-1185">Reference proteome</keyword>